<name>A0ABD1NKJ3_9FABA</name>
<evidence type="ECO:0000256" key="4">
    <source>
        <dbReference type="ARBA" id="ARBA00022692"/>
    </source>
</evidence>
<dbReference type="AlphaFoldDB" id="A0ABD1NKJ3"/>
<keyword evidence="6" id="KW-0472">Membrane</keyword>
<evidence type="ECO:0000256" key="1">
    <source>
        <dbReference type="ARBA" id="ARBA00004162"/>
    </source>
</evidence>
<sequence length="60" mass="6915">MGQQAFPKTSNGGEFGDGASVHSNKKRYGCLRMVKEYKSRFYIVTRCVRMLICSNKEDKY</sequence>
<dbReference type="Pfam" id="PF08137">
    <property type="entry name" value="DVL"/>
    <property type="match status" value="1"/>
</dbReference>
<dbReference type="PANTHER" id="PTHR33102">
    <property type="entry name" value="DVL19-RELATED-RELATED"/>
    <property type="match status" value="1"/>
</dbReference>
<evidence type="ECO:0000256" key="2">
    <source>
        <dbReference type="ARBA" id="ARBA00022473"/>
    </source>
</evidence>
<dbReference type="InterPro" id="IPR012552">
    <property type="entry name" value="DVL"/>
</dbReference>
<organism evidence="9 10">
    <name type="scientific">Flemingia macrophylla</name>
    <dbReference type="NCBI Taxonomy" id="520843"/>
    <lineage>
        <taxon>Eukaryota</taxon>
        <taxon>Viridiplantae</taxon>
        <taxon>Streptophyta</taxon>
        <taxon>Embryophyta</taxon>
        <taxon>Tracheophyta</taxon>
        <taxon>Spermatophyta</taxon>
        <taxon>Magnoliopsida</taxon>
        <taxon>eudicotyledons</taxon>
        <taxon>Gunneridae</taxon>
        <taxon>Pentapetalae</taxon>
        <taxon>rosids</taxon>
        <taxon>fabids</taxon>
        <taxon>Fabales</taxon>
        <taxon>Fabaceae</taxon>
        <taxon>Papilionoideae</taxon>
        <taxon>50 kb inversion clade</taxon>
        <taxon>NPAAA clade</taxon>
        <taxon>indigoferoid/millettioid clade</taxon>
        <taxon>Phaseoleae</taxon>
        <taxon>Flemingia</taxon>
    </lineage>
</organism>
<keyword evidence="5" id="KW-1133">Transmembrane helix</keyword>
<evidence type="ECO:0000256" key="3">
    <source>
        <dbReference type="ARBA" id="ARBA00022475"/>
    </source>
</evidence>
<comment type="subcellular location">
    <subcellularLocation>
        <location evidence="1">Cell membrane</location>
        <topology evidence="1">Single-pass membrane protein</topology>
    </subcellularLocation>
</comment>
<evidence type="ECO:0000256" key="7">
    <source>
        <dbReference type="ARBA" id="ARBA00024340"/>
    </source>
</evidence>
<accession>A0ABD1NKJ3</accession>
<evidence type="ECO:0000313" key="9">
    <source>
        <dbReference type="EMBL" id="KAL2348659.1"/>
    </source>
</evidence>
<dbReference type="EMBL" id="JBGMDY010000001">
    <property type="protein sequence ID" value="KAL2348659.1"/>
    <property type="molecule type" value="Genomic_DNA"/>
</dbReference>
<evidence type="ECO:0000256" key="6">
    <source>
        <dbReference type="ARBA" id="ARBA00023136"/>
    </source>
</evidence>
<gene>
    <name evidence="9" type="ORF">Fmac_002659</name>
</gene>
<dbReference type="GO" id="GO:0048367">
    <property type="term" value="P:shoot system development"/>
    <property type="evidence" value="ECO:0007669"/>
    <property type="project" value="UniProtKB-ARBA"/>
</dbReference>
<dbReference type="InterPro" id="IPR051525">
    <property type="entry name" value="DVL_RTFL_regulatory"/>
</dbReference>
<dbReference type="Proteomes" id="UP001603857">
    <property type="component" value="Unassembled WGS sequence"/>
</dbReference>
<proteinExistence type="inferred from homology"/>
<dbReference type="GO" id="GO:0005886">
    <property type="term" value="C:plasma membrane"/>
    <property type="evidence" value="ECO:0007669"/>
    <property type="project" value="UniProtKB-SubCell"/>
</dbReference>
<keyword evidence="10" id="KW-1185">Reference proteome</keyword>
<keyword evidence="3" id="KW-1003">Cell membrane</keyword>
<evidence type="ECO:0000256" key="8">
    <source>
        <dbReference type="SAM" id="MobiDB-lite"/>
    </source>
</evidence>
<comment type="caution">
    <text evidence="9">The sequence shown here is derived from an EMBL/GenBank/DDBJ whole genome shotgun (WGS) entry which is preliminary data.</text>
</comment>
<keyword evidence="4" id="KW-0812">Transmembrane</keyword>
<keyword evidence="2" id="KW-0217">Developmental protein</keyword>
<feature type="region of interest" description="Disordered" evidence="8">
    <location>
        <begin position="1"/>
        <end position="22"/>
    </location>
</feature>
<comment type="similarity">
    <text evidence="7">Belongs to the DVL/RTFL small polypeptides family.</text>
</comment>
<protein>
    <submittedName>
        <fullName evidence="9">Uncharacterized protein</fullName>
    </submittedName>
</protein>
<evidence type="ECO:0000313" key="10">
    <source>
        <dbReference type="Proteomes" id="UP001603857"/>
    </source>
</evidence>
<feature type="compositionally biased region" description="Polar residues" evidence="8">
    <location>
        <begin position="1"/>
        <end position="12"/>
    </location>
</feature>
<reference evidence="9 10" key="1">
    <citation type="submission" date="2024-08" db="EMBL/GenBank/DDBJ databases">
        <title>Insights into the chromosomal genome structure of Flemingia macrophylla.</title>
        <authorList>
            <person name="Ding Y."/>
            <person name="Zhao Y."/>
            <person name="Bi W."/>
            <person name="Wu M."/>
            <person name="Zhao G."/>
            <person name="Gong Y."/>
            <person name="Li W."/>
            <person name="Zhang P."/>
        </authorList>
    </citation>
    <scope>NUCLEOTIDE SEQUENCE [LARGE SCALE GENOMIC DNA]</scope>
    <source>
        <strain evidence="9">DYQJB</strain>
        <tissue evidence="9">Leaf</tissue>
    </source>
</reference>
<evidence type="ECO:0000256" key="5">
    <source>
        <dbReference type="ARBA" id="ARBA00022989"/>
    </source>
</evidence>